<feature type="compositionally biased region" description="Polar residues" evidence="7">
    <location>
        <begin position="328"/>
        <end position="340"/>
    </location>
</feature>
<dbReference type="Pfam" id="PF00628">
    <property type="entry name" value="PHD"/>
    <property type="match status" value="1"/>
</dbReference>
<evidence type="ECO:0000256" key="5">
    <source>
        <dbReference type="ARBA" id="ARBA00023242"/>
    </source>
</evidence>
<protein>
    <recommendedName>
        <fullName evidence="8">PHD-type domain-containing protein</fullName>
    </recommendedName>
</protein>
<dbReference type="Gene3D" id="3.30.40.10">
    <property type="entry name" value="Zinc/RING finger domain, C3HC4 (zinc finger)"/>
    <property type="match status" value="1"/>
</dbReference>
<comment type="subcellular location">
    <subcellularLocation>
        <location evidence="1">Nucleus</location>
    </subcellularLocation>
</comment>
<keyword evidence="2" id="KW-0479">Metal-binding</keyword>
<feature type="compositionally biased region" description="Polar residues" evidence="7">
    <location>
        <begin position="83"/>
        <end position="94"/>
    </location>
</feature>
<feature type="region of interest" description="Disordered" evidence="7">
    <location>
        <begin position="1"/>
        <end position="24"/>
    </location>
</feature>
<evidence type="ECO:0000256" key="3">
    <source>
        <dbReference type="ARBA" id="ARBA00022771"/>
    </source>
</evidence>
<dbReference type="InterPro" id="IPR011011">
    <property type="entry name" value="Znf_FYVE_PHD"/>
</dbReference>
<evidence type="ECO:0000256" key="6">
    <source>
        <dbReference type="PROSITE-ProRule" id="PRU00146"/>
    </source>
</evidence>
<feature type="domain" description="PHD-type" evidence="8">
    <location>
        <begin position="218"/>
        <end position="274"/>
    </location>
</feature>
<organism evidence="9 10">
    <name type="scientific">Amylocarpus encephaloides</name>
    <dbReference type="NCBI Taxonomy" id="45428"/>
    <lineage>
        <taxon>Eukaryota</taxon>
        <taxon>Fungi</taxon>
        <taxon>Dikarya</taxon>
        <taxon>Ascomycota</taxon>
        <taxon>Pezizomycotina</taxon>
        <taxon>Leotiomycetes</taxon>
        <taxon>Helotiales</taxon>
        <taxon>Helotiales incertae sedis</taxon>
        <taxon>Amylocarpus</taxon>
    </lineage>
</organism>
<dbReference type="GO" id="GO:0045814">
    <property type="term" value="P:negative regulation of gene expression, epigenetic"/>
    <property type="evidence" value="ECO:0007669"/>
    <property type="project" value="TreeGrafter"/>
</dbReference>
<feature type="region of interest" description="Disordered" evidence="7">
    <location>
        <begin position="274"/>
        <end position="298"/>
    </location>
</feature>
<dbReference type="PROSITE" id="PS01359">
    <property type="entry name" value="ZF_PHD_1"/>
    <property type="match status" value="1"/>
</dbReference>
<keyword evidence="4" id="KW-0862">Zinc</keyword>
<dbReference type="InterPro" id="IPR001965">
    <property type="entry name" value="Znf_PHD"/>
</dbReference>
<dbReference type="SUPFAM" id="SSF57903">
    <property type="entry name" value="FYVE/PHD zinc finger"/>
    <property type="match status" value="1"/>
</dbReference>
<feature type="region of interest" description="Disordered" evidence="7">
    <location>
        <begin position="386"/>
        <end position="439"/>
    </location>
</feature>
<feature type="compositionally biased region" description="Low complexity" evidence="7">
    <location>
        <begin position="388"/>
        <end position="404"/>
    </location>
</feature>
<keyword evidence="5" id="KW-0539">Nucleus</keyword>
<feature type="region of interest" description="Disordered" evidence="7">
    <location>
        <begin position="328"/>
        <end position="358"/>
    </location>
</feature>
<reference evidence="9" key="1">
    <citation type="journal article" date="2021" name="IMA Fungus">
        <title>Genomic characterization of three marine fungi, including Emericellopsis atlantica sp. nov. with signatures of a generalist lifestyle and marine biomass degradation.</title>
        <authorList>
            <person name="Hagestad O.C."/>
            <person name="Hou L."/>
            <person name="Andersen J.H."/>
            <person name="Hansen E.H."/>
            <person name="Altermark B."/>
            <person name="Li C."/>
            <person name="Kuhnert E."/>
            <person name="Cox R.J."/>
            <person name="Crous P.W."/>
            <person name="Spatafora J.W."/>
            <person name="Lail K."/>
            <person name="Amirebrahimi M."/>
            <person name="Lipzen A."/>
            <person name="Pangilinan J."/>
            <person name="Andreopoulos W."/>
            <person name="Hayes R.D."/>
            <person name="Ng V."/>
            <person name="Grigoriev I.V."/>
            <person name="Jackson S.A."/>
            <person name="Sutton T.D.S."/>
            <person name="Dobson A.D.W."/>
            <person name="Rama T."/>
        </authorList>
    </citation>
    <scope>NUCLEOTIDE SEQUENCE</scope>
    <source>
        <strain evidence="9">TRa018bII</strain>
    </source>
</reference>
<dbReference type="OrthoDB" id="5863171at2759"/>
<evidence type="ECO:0000313" key="10">
    <source>
        <dbReference type="Proteomes" id="UP000824998"/>
    </source>
</evidence>
<dbReference type="GO" id="GO:0003682">
    <property type="term" value="F:chromatin binding"/>
    <property type="evidence" value="ECO:0007669"/>
    <property type="project" value="TreeGrafter"/>
</dbReference>
<dbReference type="PANTHER" id="PTHR12628">
    <property type="entry name" value="POLYCOMB-LIKE TRANSCRIPTION FACTOR"/>
    <property type="match status" value="1"/>
</dbReference>
<dbReference type="InterPro" id="IPR019787">
    <property type="entry name" value="Znf_PHD-finger"/>
</dbReference>
<dbReference type="GO" id="GO:0003677">
    <property type="term" value="F:DNA binding"/>
    <property type="evidence" value="ECO:0007669"/>
    <property type="project" value="TreeGrafter"/>
</dbReference>
<dbReference type="GO" id="GO:0005634">
    <property type="term" value="C:nucleus"/>
    <property type="evidence" value="ECO:0007669"/>
    <property type="project" value="UniProtKB-SubCell"/>
</dbReference>
<dbReference type="InterPro" id="IPR013083">
    <property type="entry name" value="Znf_RING/FYVE/PHD"/>
</dbReference>
<dbReference type="Proteomes" id="UP000824998">
    <property type="component" value="Unassembled WGS sequence"/>
</dbReference>
<evidence type="ECO:0000259" key="8">
    <source>
        <dbReference type="PROSITE" id="PS50016"/>
    </source>
</evidence>
<accession>A0A9P8C4F2</accession>
<dbReference type="AlphaFoldDB" id="A0A9P8C4F2"/>
<feature type="region of interest" description="Disordered" evidence="7">
    <location>
        <begin position="83"/>
        <end position="175"/>
    </location>
</feature>
<evidence type="ECO:0000256" key="4">
    <source>
        <dbReference type="ARBA" id="ARBA00022833"/>
    </source>
</evidence>
<dbReference type="GO" id="GO:0008270">
    <property type="term" value="F:zinc ion binding"/>
    <property type="evidence" value="ECO:0007669"/>
    <property type="project" value="UniProtKB-KW"/>
</dbReference>
<name>A0A9P8C4F2_9HELO</name>
<sequence length="476" mass="51386">MSDAPPISPTAPSSNDTPISDPLPKYVPQFSAATEMILKRIQNGAGNTINSTTTLSSIGITGTPPGYEDMRRSVLMGMKTTLNMDIPSTPTTNRRGGVAGKATGGAPIAPRPSATPKSRGSVDGVSASGRKTKSGPRTKGGRVGGKRKRAKSESMSEEESDAMSKLGEDSDSDDTEEITVFPKVTQSGRHIVKPAQFVPATRESNPKRRAPSKKAQEQALCKRCGRGHSPETNMIVFCDGCNSGWHQMCHDPPISEEMVKDEMAPWFCLGCSRKKGNKSGSQPRPASWQGRSSEEKRSYFNSLPHPQLVNLLMQATVLHPNIPIFPQSFNAPSSHAQRATSSSDRQSHSHQSQQSFPQISTTGLFSRQEAHPNAPINFIRKIHTGQTSPASFSPSQSSFNHVSSAPPALNAQGKDSSRESTPASPPYPKPGNGLMARLGPDEDDIEWLVDNNDFDAFSHVVYDEHGERMEENSVLG</sequence>
<dbReference type="CDD" id="cd15502">
    <property type="entry name" value="PHD_Phf1p_Phf2p_like"/>
    <property type="match status" value="1"/>
</dbReference>
<gene>
    <name evidence="9" type="ORF">BJ875DRAFT_512196</name>
</gene>
<comment type="caution">
    <text evidence="9">The sequence shown here is derived from an EMBL/GenBank/DDBJ whole genome shotgun (WGS) entry which is preliminary data.</text>
</comment>
<evidence type="ECO:0000256" key="1">
    <source>
        <dbReference type="ARBA" id="ARBA00004123"/>
    </source>
</evidence>
<keyword evidence="3 6" id="KW-0863">Zinc-finger</keyword>
<feature type="compositionally biased region" description="Basic residues" evidence="7">
    <location>
        <begin position="130"/>
        <end position="150"/>
    </location>
</feature>
<keyword evidence="10" id="KW-1185">Reference proteome</keyword>
<evidence type="ECO:0000313" key="9">
    <source>
        <dbReference type="EMBL" id="KAG9233429.1"/>
    </source>
</evidence>
<dbReference type="SMART" id="SM00249">
    <property type="entry name" value="PHD"/>
    <property type="match status" value="1"/>
</dbReference>
<dbReference type="InterPro" id="IPR019786">
    <property type="entry name" value="Zinc_finger_PHD-type_CS"/>
</dbReference>
<evidence type="ECO:0000256" key="2">
    <source>
        <dbReference type="ARBA" id="ARBA00022723"/>
    </source>
</evidence>
<dbReference type="EMBL" id="MU251501">
    <property type="protein sequence ID" value="KAG9233429.1"/>
    <property type="molecule type" value="Genomic_DNA"/>
</dbReference>
<dbReference type="PANTHER" id="PTHR12628:SF10">
    <property type="entry name" value="HOMEOBOX DOMAIN-CONTAINING PROTEIN"/>
    <property type="match status" value="1"/>
</dbReference>
<dbReference type="PROSITE" id="PS50016">
    <property type="entry name" value="ZF_PHD_2"/>
    <property type="match status" value="1"/>
</dbReference>
<evidence type="ECO:0000256" key="7">
    <source>
        <dbReference type="SAM" id="MobiDB-lite"/>
    </source>
</evidence>
<feature type="compositionally biased region" description="Low complexity" evidence="7">
    <location>
        <begin position="341"/>
        <end position="358"/>
    </location>
</feature>
<proteinExistence type="predicted"/>